<accession>A0ABV9Q3C2</accession>
<dbReference type="Pfam" id="PF01381">
    <property type="entry name" value="HTH_3"/>
    <property type="match status" value="1"/>
</dbReference>
<comment type="caution">
    <text evidence="2">The sequence shown here is derived from an EMBL/GenBank/DDBJ whole genome shotgun (WGS) entry which is preliminary data.</text>
</comment>
<evidence type="ECO:0000313" key="3">
    <source>
        <dbReference type="Proteomes" id="UP001596002"/>
    </source>
</evidence>
<dbReference type="Gene3D" id="1.10.260.40">
    <property type="entry name" value="lambda repressor-like DNA-binding domains"/>
    <property type="match status" value="1"/>
</dbReference>
<organism evidence="2 3">
    <name type="scientific">Effusibacillus consociatus</name>
    <dbReference type="NCBI Taxonomy" id="1117041"/>
    <lineage>
        <taxon>Bacteria</taxon>
        <taxon>Bacillati</taxon>
        <taxon>Bacillota</taxon>
        <taxon>Bacilli</taxon>
        <taxon>Bacillales</taxon>
        <taxon>Alicyclobacillaceae</taxon>
        <taxon>Effusibacillus</taxon>
    </lineage>
</organism>
<dbReference type="CDD" id="cd00093">
    <property type="entry name" value="HTH_XRE"/>
    <property type="match status" value="1"/>
</dbReference>
<evidence type="ECO:0000259" key="1">
    <source>
        <dbReference type="PROSITE" id="PS50943"/>
    </source>
</evidence>
<keyword evidence="3" id="KW-1185">Reference proteome</keyword>
<protein>
    <submittedName>
        <fullName evidence="2">Helix-turn-helix domain-containing protein</fullName>
    </submittedName>
</protein>
<feature type="domain" description="HTH cro/C1-type" evidence="1">
    <location>
        <begin position="9"/>
        <end position="64"/>
    </location>
</feature>
<dbReference type="Proteomes" id="UP001596002">
    <property type="component" value="Unassembled WGS sequence"/>
</dbReference>
<sequence length="131" mass="15354">MDKSLGGYVRKRREDMDLTIRELADLCGLSHAAISMVERDKRKKPTPETLRKLAQGLGTSYEQLLREAGYLDSQADRPRKKESVDLQWILGHAEIRFQGKPFNEEQKQFLEIFLRTLFKKDEMGRQQRKSK</sequence>
<proteinExistence type="predicted"/>
<dbReference type="RefSeq" id="WP_380025066.1">
    <property type="nucleotide sequence ID" value="NZ_JBHSHC010000050.1"/>
</dbReference>
<reference evidence="3" key="1">
    <citation type="journal article" date="2019" name="Int. J. Syst. Evol. Microbiol.">
        <title>The Global Catalogue of Microorganisms (GCM) 10K type strain sequencing project: providing services to taxonomists for standard genome sequencing and annotation.</title>
        <authorList>
            <consortium name="The Broad Institute Genomics Platform"/>
            <consortium name="The Broad Institute Genome Sequencing Center for Infectious Disease"/>
            <person name="Wu L."/>
            <person name="Ma J."/>
        </authorList>
    </citation>
    <scope>NUCLEOTIDE SEQUENCE [LARGE SCALE GENOMIC DNA]</scope>
    <source>
        <strain evidence="3">WYCCWR 12678</strain>
    </source>
</reference>
<name>A0ABV9Q3C2_9BACL</name>
<dbReference type="SMART" id="SM00530">
    <property type="entry name" value="HTH_XRE"/>
    <property type="match status" value="1"/>
</dbReference>
<dbReference type="InterPro" id="IPR010982">
    <property type="entry name" value="Lambda_DNA-bd_dom_sf"/>
</dbReference>
<gene>
    <name evidence="2" type="ORF">ACFO8Q_07205</name>
</gene>
<dbReference type="PROSITE" id="PS50943">
    <property type="entry name" value="HTH_CROC1"/>
    <property type="match status" value="1"/>
</dbReference>
<dbReference type="EMBL" id="JBHSHC010000050">
    <property type="protein sequence ID" value="MFC4767150.1"/>
    <property type="molecule type" value="Genomic_DNA"/>
</dbReference>
<dbReference type="InterPro" id="IPR001387">
    <property type="entry name" value="Cro/C1-type_HTH"/>
</dbReference>
<dbReference type="SUPFAM" id="SSF47413">
    <property type="entry name" value="lambda repressor-like DNA-binding domains"/>
    <property type="match status" value="1"/>
</dbReference>
<evidence type="ECO:0000313" key="2">
    <source>
        <dbReference type="EMBL" id="MFC4767150.1"/>
    </source>
</evidence>